<proteinExistence type="predicted"/>
<dbReference type="InterPro" id="IPR009218">
    <property type="entry name" value="HD_phosphohydro"/>
</dbReference>
<dbReference type="RefSeq" id="WP_204910234.1">
    <property type="nucleotide sequence ID" value="NZ_BAAAYR010000004.1"/>
</dbReference>
<name>A0ABP6Y230_9ACTN</name>
<dbReference type="PANTHER" id="PTHR21174:SF0">
    <property type="entry name" value="HD PHOSPHOHYDROLASE FAMILY PROTEIN-RELATED"/>
    <property type="match status" value="1"/>
</dbReference>
<accession>A0ABP6Y230</accession>
<protein>
    <recommendedName>
        <fullName evidence="3">Metal-dependent HD superfamily phosphohydrolase</fullName>
    </recommendedName>
</protein>
<comment type="caution">
    <text evidence="1">The sequence shown here is derived from an EMBL/GenBank/DDBJ whole genome shotgun (WGS) entry which is preliminary data.</text>
</comment>
<dbReference type="EMBL" id="BAAAYR010000004">
    <property type="protein sequence ID" value="GAA3575271.1"/>
    <property type="molecule type" value="Genomic_DNA"/>
</dbReference>
<evidence type="ECO:0000313" key="1">
    <source>
        <dbReference type="EMBL" id="GAA3575271.1"/>
    </source>
</evidence>
<dbReference type="Proteomes" id="UP001500767">
    <property type="component" value="Unassembled WGS sequence"/>
</dbReference>
<evidence type="ECO:0000313" key="2">
    <source>
        <dbReference type="Proteomes" id="UP001500767"/>
    </source>
</evidence>
<reference evidence="2" key="1">
    <citation type="journal article" date="2019" name="Int. J. Syst. Evol. Microbiol.">
        <title>The Global Catalogue of Microorganisms (GCM) 10K type strain sequencing project: providing services to taxonomists for standard genome sequencing and annotation.</title>
        <authorList>
            <consortium name="The Broad Institute Genomics Platform"/>
            <consortium name="The Broad Institute Genome Sequencing Center for Infectious Disease"/>
            <person name="Wu L."/>
            <person name="Ma J."/>
        </authorList>
    </citation>
    <scope>NUCLEOTIDE SEQUENCE [LARGE SCALE GENOMIC DNA]</scope>
    <source>
        <strain evidence="2">JCM 16540</strain>
    </source>
</reference>
<gene>
    <name evidence="1" type="ORF">GCM10022197_35420</name>
</gene>
<keyword evidence="2" id="KW-1185">Reference proteome</keyword>
<dbReference type="Gene3D" id="1.10.3210.10">
    <property type="entry name" value="Hypothetical protein af1432"/>
    <property type="match status" value="1"/>
</dbReference>
<evidence type="ECO:0008006" key="3">
    <source>
        <dbReference type="Google" id="ProtNLM"/>
    </source>
</evidence>
<dbReference type="SUPFAM" id="SSF109604">
    <property type="entry name" value="HD-domain/PDEase-like"/>
    <property type="match status" value="1"/>
</dbReference>
<organism evidence="1 2">
    <name type="scientific">Microlunatus spumicola</name>
    <dbReference type="NCBI Taxonomy" id="81499"/>
    <lineage>
        <taxon>Bacteria</taxon>
        <taxon>Bacillati</taxon>
        <taxon>Actinomycetota</taxon>
        <taxon>Actinomycetes</taxon>
        <taxon>Propionibacteriales</taxon>
        <taxon>Propionibacteriaceae</taxon>
        <taxon>Microlunatus</taxon>
    </lineage>
</organism>
<sequence>MPTETRPLSDADAAELAERWHAVLPHQEAMGAALVERYREPWRRYHDVRHLLAVLRQVDALAGDQDLFIVRLAAWFHDAIYDIPFRELTNEEASARLALRELSRAGLEQEDLTQVARLVRMTAEHAPGSRDPEGELLCDADLAVLAGSPDDYAAYVHDVREEYASVPDEEFWAARFEVLEPWIEGEIFRTGKGKALTPAARRNVTEEVTRLAELLGIDPPGRR</sequence>
<dbReference type="PIRSF" id="PIRSF035170">
    <property type="entry name" value="HD_phosphohydro"/>
    <property type="match status" value="1"/>
</dbReference>
<dbReference type="PANTHER" id="PTHR21174">
    <property type="match status" value="1"/>
</dbReference>